<feature type="region of interest" description="Disordered" evidence="1">
    <location>
        <begin position="273"/>
        <end position="298"/>
    </location>
</feature>
<name>A0A8H6X2D5_9AGAR</name>
<gene>
    <name evidence="2" type="ORF">MVEN_02399100</name>
</gene>
<dbReference type="Pfam" id="PF20414">
    <property type="entry name" value="DUF6698"/>
    <property type="match status" value="1"/>
</dbReference>
<evidence type="ECO:0000313" key="2">
    <source>
        <dbReference type="EMBL" id="KAF7332932.1"/>
    </source>
</evidence>
<dbReference type="EMBL" id="JACAZI010000031">
    <property type="protein sequence ID" value="KAF7332932.1"/>
    <property type="molecule type" value="Genomic_DNA"/>
</dbReference>
<dbReference type="AlphaFoldDB" id="A0A8H6X2D5"/>
<dbReference type="InterPro" id="IPR046521">
    <property type="entry name" value="DUF6698"/>
</dbReference>
<reference evidence="2" key="1">
    <citation type="submission" date="2020-05" db="EMBL/GenBank/DDBJ databases">
        <title>Mycena genomes resolve the evolution of fungal bioluminescence.</title>
        <authorList>
            <person name="Tsai I.J."/>
        </authorList>
    </citation>
    <scope>NUCLEOTIDE SEQUENCE</scope>
    <source>
        <strain evidence="2">CCC161011</strain>
    </source>
</reference>
<protein>
    <submittedName>
        <fullName evidence="2">Uncharacterized protein</fullName>
    </submittedName>
</protein>
<accession>A0A8H6X2D5</accession>
<organism evidence="2 3">
    <name type="scientific">Mycena venus</name>
    <dbReference type="NCBI Taxonomy" id="2733690"/>
    <lineage>
        <taxon>Eukaryota</taxon>
        <taxon>Fungi</taxon>
        <taxon>Dikarya</taxon>
        <taxon>Basidiomycota</taxon>
        <taxon>Agaricomycotina</taxon>
        <taxon>Agaricomycetes</taxon>
        <taxon>Agaricomycetidae</taxon>
        <taxon>Agaricales</taxon>
        <taxon>Marasmiineae</taxon>
        <taxon>Mycenaceae</taxon>
        <taxon>Mycena</taxon>
    </lineage>
</organism>
<proteinExistence type="predicted"/>
<evidence type="ECO:0000256" key="1">
    <source>
        <dbReference type="SAM" id="MobiDB-lite"/>
    </source>
</evidence>
<dbReference type="OrthoDB" id="2662502at2759"/>
<comment type="caution">
    <text evidence="2">The sequence shown here is derived from an EMBL/GenBank/DDBJ whole genome shotgun (WGS) entry which is preliminary data.</text>
</comment>
<keyword evidence="3" id="KW-1185">Reference proteome</keyword>
<evidence type="ECO:0000313" key="3">
    <source>
        <dbReference type="Proteomes" id="UP000620124"/>
    </source>
</evidence>
<dbReference type="Proteomes" id="UP000620124">
    <property type="component" value="Unassembled WGS sequence"/>
</dbReference>
<sequence length="420" mass="48018">MAPYAPDYSPPSSDITVDDFNDDENLAILRSMWRRVSELEAKEKMQAEKKASKQTPMKTFTNLGRCIHKVVSTFGSINSLIAESDRRQELEVERISGEEVHDEEEKPTRDQDRAFNGYKELIRFVPAIRKALVEAEPDEMSEIVTALRHGARNARSDDTKNLKAAVVPWLQTLFPEMDPLDPDDRDDRGIYNEFLGRLLCPPEYDYSDEEIRVRIREGDPEYLVTAGSWWTGLYRDNQYDPLNPTKGLFENRLLIMVWKYIFTSPVSVKHTLAEVSENQPPRTSDKRQKRKERAKASATPKRSVAAIIGLNRVSGRSIAYAAVQYRVAISDQHHWEENDGSFDYTEFYNNVVDYFEFPPGPIAKLEVEQLLDGWNSLVFRHHPTNWSLYEGGSAPKGSVMQMNAARTAREAGMSSIPDMS</sequence>